<protein>
    <recommendedName>
        <fullName evidence="1">Inosine/uridine-preferring nucleoside hydrolase domain-containing protein</fullName>
    </recommendedName>
</protein>
<dbReference type="FunFam" id="3.90.245.10:FF:000018">
    <property type="entry name" value="Inosine-uridine preferring nucleoside hydrolase family protein"/>
    <property type="match status" value="1"/>
</dbReference>
<comment type="caution">
    <text evidence="2">The sequence shown here is derived from an EMBL/GenBank/DDBJ whole genome shotgun (WGS) entry which is preliminary data.</text>
</comment>
<keyword evidence="3" id="KW-1185">Reference proteome</keyword>
<sequence length="320" mass="36120">MEAEKVNIWLDCDVGNDDAMAVILSLFHPKSNLLGISTCFGNTSLENCTNNTIRLLSSVGRIDVPVYKGAEFSLKSTRATTKMHGTQGLYAVDKLISSFKPIEDIDLYDLMKQIVGDKQFVIVITGPQTNIAKLLRDHDDIIPQIQEIVFMGGTSGFGNVTPNSEYNIYSDPEAAQFVIDTCKQHSLKLVMISLDLTYTCQLIEPIQQRIKNINTKFSDWCLEMLKEYQAAYKAQEFDYPPIHDPVAVFYALHPELYVIKPFFCAIDCESKLCYGRTVIDKKGIYGLEPTVQFARKVVVDEFWNQMIEAIKIAAKNSKIE</sequence>
<dbReference type="OMA" id="HSITIAM"/>
<dbReference type="PANTHER" id="PTHR12304">
    <property type="entry name" value="INOSINE-URIDINE PREFERRING NUCLEOSIDE HYDROLASE"/>
    <property type="match status" value="1"/>
</dbReference>
<evidence type="ECO:0000313" key="2">
    <source>
        <dbReference type="EMBL" id="CAD8061141.1"/>
    </source>
</evidence>
<organism evidence="2 3">
    <name type="scientific">Paramecium primaurelia</name>
    <dbReference type="NCBI Taxonomy" id="5886"/>
    <lineage>
        <taxon>Eukaryota</taxon>
        <taxon>Sar</taxon>
        <taxon>Alveolata</taxon>
        <taxon>Ciliophora</taxon>
        <taxon>Intramacronucleata</taxon>
        <taxon>Oligohymenophorea</taxon>
        <taxon>Peniculida</taxon>
        <taxon>Parameciidae</taxon>
        <taxon>Paramecium</taxon>
    </lineage>
</organism>
<accession>A0A8S1L285</accession>
<feature type="domain" description="Inosine/uridine-preferring nucleoside hydrolase" evidence="1">
    <location>
        <begin position="8"/>
        <end position="304"/>
    </location>
</feature>
<dbReference type="InterPro" id="IPR023186">
    <property type="entry name" value="IUNH"/>
</dbReference>
<dbReference type="Proteomes" id="UP000688137">
    <property type="component" value="Unassembled WGS sequence"/>
</dbReference>
<dbReference type="GO" id="GO:0006152">
    <property type="term" value="P:purine nucleoside catabolic process"/>
    <property type="evidence" value="ECO:0007669"/>
    <property type="project" value="TreeGrafter"/>
</dbReference>
<name>A0A8S1L285_PARPR</name>
<evidence type="ECO:0000313" key="3">
    <source>
        <dbReference type="Proteomes" id="UP000688137"/>
    </source>
</evidence>
<dbReference type="GO" id="GO:0005829">
    <property type="term" value="C:cytosol"/>
    <property type="evidence" value="ECO:0007669"/>
    <property type="project" value="TreeGrafter"/>
</dbReference>
<proteinExistence type="predicted"/>
<reference evidence="2" key="1">
    <citation type="submission" date="2021-01" db="EMBL/GenBank/DDBJ databases">
        <authorList>
            <consortium name="Genoscope - CEA"/>
            <person name="William W."/>
        </authorList>
    </citation>
    <scope>NUCLEOTIDE SEQUENCE</scope>
</reference>
<dbReference type="GO" id="GO:0008477">
    <property type="term" value="F:purine nucleosidase activity"/>
    <property type="evidence" value="ECO:0007669"/>
    <property type="project" value="TreeGrafter"/>
</dbReference>
<dbReference type="InterPro" id="IPR001910">
    <property type="entry name" value="Inosine/uridine_hydrolase_dom"/>
</dbReference>
<dbReference type="AlphaFoldDB" id="A0A8S1L285"/>
<dbReference type="EMBL" id="CAJJDM010000030">
    <property type="protein sequence ID" value="CAD8061141.1"/>
    <property type="molecule type" value="Genomic_DNA"/>
</dbReference>
<dbReference type="Pfam" id="PF01156">
    <property type="entry name" value="IU_nuc_hydro"/>
    <property type="match status" value="1"/>
</dbReference>
<dbReference type="PANTHER" id="PTHR12304:SF4">
    <property type="entry name" value="URIDINE NUCLEOSIDASE"/>
    <property type="match status" value="1"/>
</dbReference>
<evidence type="ECO:0000259" key="1">
    <source>
        <dbReference type="Pfam" id="PF01156"/>
    </source>
</evidence>
<gene>
    <name evidence="2" type="ORF">PPRIM_AZ9-3.1.T0310160</name>
</gene>